<dbReference type="AlphaFoldDB" id="A0A9P6N786"/>
<gene>
    <name evidence="1" type="ORF">CROQUDRAFT_52176</name>
</gene>
<proteinExistence type="predicted"/>
<sequence length="64" mass="7297">KQKKTQASWASIEASMSENYLELQQKTLNQTLHLSYLDTALPCLQSPCITCTWMIDLIHITGEQ</sequence>
<name>A0A9P6N786_9BASI</name>
<keyword evidence="2" id="KW-1185">Reference proteome</keyword>
<protein>
    <submittedName>
        <fullName evidence="1">Uncharacterized protein</fullName>
    </submittedName>
</protein>
<evidence type="ECO:0000313" key="1">
    <source>
        <dbReference type="EMBL" id="KAG0141120.1"/>
    </source>
</evidence>
<dbReference type="EMBL" id="MU167401">
    <property type="protein sequence ID" value="KAG0141120.1"/>
    <property type="molecule type" value="Genomic_DNA"/>
</dbReference>
<accession>A0A9P6N786</accession>
<reference evidence="1" key="1">
    <citation type="submission" date="2013-11" db="EMBL/GenBank/DDBJ databases">
        <title>Genome sequence of the fusiform rust pathogen reveals effectors for host alternation and coevolution with pine.</title>
        <authorList>
            <consortium name="DOE Joint Genome Institute"/>
            <person name="Smith K."/>
            <person name="Pendleton A."/>
            <person name="Kubisiak T."/>
            <person name="Anderson C."/>
            <person name="Salamov A."/>
            <person name="Aerts A."/>
            <person name="Riley R."/>
            <person name="Clum A."/>
            <person name="Lindquist E."/>
            <person name="Ence D."/>
            <person name="Campbell M."/>
            <person name="Kronenberg Z."/>
            <person name="Feau N."/>
            <person name="Dhillon B."/>
            <person name="Hamelin R."/>
            <person name="Burleigh J."/>
            <person name="Smith J."/>
            <person name="Yandell M."/>
            <person name="Nelson C."/>
            <person name="Grigoriev I."/>
            <person name="Davis J."/>
        </authorList>
    </citation>
    <scope>NUCLEOTIDE SEQUENCE</scope>
    <source>
        <strain evidence="1">G11</strain>
    </source>
</reference>
<dbReference type="Proteomes" id="UP000886653">
    <property type="component" value="Unassembled WGS sequence"/>
</dbReference>
<comment type="caution">
    <text evidence="1">The sequence shown here is derived from an EMBL/GenBank/DDBJ whole genome shotgun (WGS) entry which is preliminary data.</text>
</comment>
<organism evidence="1 2">
    <name type="scientific">Cronartium quercuum f. sp. fusiforme G11</name>
    <dbReference type="NCBI Taxonomy" id="708437"/>
    <lineage>
        <taxon>Eukaryota</taxon>
        <taxon>Fungi</taxon>
        <taxon>Dikarya</taxon>
        <taxon>Basidiomycota</taxon>
        <taxon>Pucciniomycotina</taxon>
        <taxon>Pucciniomycetes</taxon>
        <taxon>Pucciniales</taxon>
        <taxon>Coleosporiaceae</taxon>
        <taxon>Cronartium</taxon>
    </lineage>
</organism>
<feature type="non-terminal residue" evidence="1">
    <location>
        <position position="1"/>
    </location>
</feature>
<evidence type="ECO:0000313" key="2">
    <source>
        <dbReference type="Proteomes" id="UP000886653"/>
    </source>
</evidence>